<dbReference type="Gene3D" id="1.10.8.80">
    <property type="entry name" value="Magnesium chelatase subunit I, C-Terminal domain"/>
    <property type="match status" value="1"/>
</dbReference>
<dbReference type="PANTHER" id="PTHR42759:SF1">
    <property type="entry name" value="MAGNESIUM-CHELATASE SUBUNIT CHLD"/>
    <property type="match status" value="1"/>
</dbReference>
<dbReference type="PANTHER" id="PTHR42759">
    <property type="entry name" value="MOXR FAMILY PROTEIN"/>
    <property type="match status" value="1"/>
</dbReference>
<dbReference type="Pfam" id="PF07726">
    <property type="entry name" value="AAA_3"/>
    <property type="match status" value="1"/>
</dbReference>
<evidence type="ECO:0000259" key="2">
    <source>
        <dbReference type="Pfam" id="PF17863"/>
    </source>
</evidence>
<reference evidence="3 4" key="2">
    <citation type="journal article" date="2011" name="J. Bacteriol.">
        <title>Complete genome sequence of strain HTCC2503T of Parvularcula bermudensis, the type species of the order "Parvularculales" in the class Alphaproteobacteria.</title>
        <authorList>
            <person name="Oh H.M."/>
            <person name="Kang I."/>
            <person name="Vergin K.L."/>
            <person name="Kang D."/>
            <person name="Rhee K.H."/>
            <person name="Giovannoni S.J."/>
            <person name="Cho J.C."/>
        </authorList>
    </citation>
    <scope>NUCLEOTIDE SEQUENCE [LARGE SCALE GENOMIC DNA]</scope>
    <source>
        <strain evidence="4">ATCC BAA-594 / HTCC2503 / KCTC 12087</strain>
    </source>
</reference>
<dbReference type="SUPFAM" id="SSF52540">
    <property type="entry name" value="P-loop containing nucleoside triphosphate hydrolases"/>
    <property type="match status" value="1"/>
</dbReference>
<dbReference type="InterPro" id="IPR041628">
    <property type="entry name" value="ChlI/MoxR_AAA_lid"/>
</dbReference>
<dbReference type="InterPro" id="IPR050764">
    <property type="entry name" value="CbbQ/NirQ/NorQ/GpvN"/>
</dbReference>
<keyword evidence="4" id="KW-1185">Reference proteome</keyword>
<feature type="domain" description="ChlI/MoxR AAA lid" evidence="2">
    <location>
        <begin position="333"/>
        <end position="392"/>
    </location>
</feature>
<sequence length="399" mass="42872">MIPLHTDTIAYHSRLPRKPSSPRALESSVAALAESPFAPKGDPDYPWGRDWIDLTAGGKKAAAKGDLMADKAPSAPPPDTDDLLSSFERLSMVAAEVEAALNEVVFGQEDVVREVLTTVLAGGHSLLVGAPGLAKTRLVSAMGTILGLDHARVQFTPDLMPADILGTEILEEDGTGRRAFRFIEGPVFTQLLMADEINRASPRTQSALLEAMQERQVTVAGAPRALPSPFLVLATQNPIEQEGTYPLPEAQLDRFLLQTLIGYPDAEAEKRMIAATTRNEDLSPSSVTSPDTLKEVQRLVRAMPLGENLVSEILSLVNALRPGGEQADHLLWGPGPRASQALSLAVRARALIDRRPAPGLEDLIALAPAALRHRIALTFAARAEGLTVDRLISTLTDRL</sequence>
<dbReference type="InterPro" id="IPR027417">
    <property type="entry name" value="P-loop_NTPase"/>
</dbReference>
<accession>E0TG71</accession>
<evidence type="ECO:0000313" key="3">
    <source>
        <dbReference type="EMBL" id="ADM10642.1"/>
    </source>
</evidence>
<reference evidence="4" key="1">
    <citation type="submission" date="2010-08" db="EMBL/GenBank/DDBJ databases">
        <title>Genome sequence of Parvularcula bermudensis HTCC2503.</title>
        <authorList>
            <person name="Kang D.-M."/>
            <person name="Oh H.-M."/>
            <person name="Cho J.-C."/>
        </authorList>
    </citation>
    <scope>NUCLEOTIDE SEQUENCE [LARGE SCALE GENOMIC DNA]</scope>
    <source>
        <strain evidence="4">ATCC BAA-594 / HTCC2503 / KCTC 12087</strain>
    </source>
</reference>
<evidence type="ECO:0000259" key="1">
    <source>
        <dbReference type="Pfam" id="PF07726"/>
    </source>
</evidence>
<dbReference type="GO" id="GO:0005524">
    <property type="term" value="F:ATP binding"/>
    <property type="evidence" value="ECO:0007669"/>
    <property type="project" value="InterPro"/>
</dbReference>
<dbReference type="EMBL" id="CP002156">
    <property type="protein sequence ID" value="ADM10642.1"/>
    <property type="molecule type" value="Genomic_DNA"/>
</dbReference>
<proteinExistence type="predicted"/>
<dbReference type="Pfam" id="PF17863">
    <property type="entry name" value="AAA_lid_2"/>
    <property type="match status" value="1"/>
</dbReference>
<organism evidence="3 4">
    <name type="scientific">Parvularcula bermudensis (strain ATCC BAA-594 / HTCC2503 / KCTC 12087)</name>
    <dbReference type="NCBI Taxonomy" id="314260"/>
    <lineage>
        <taxon>Bacteria</taxon>
        <taxon>Pseudomonadati</taxon>
        <taxon>Pseudomonadota</taxon>
        <taxon>Alphaproteobacteria</taxon>
        <taxon>Parvularculales</taxon>
        <taxon>Parvularculaceae</taxon>
        <taxon>Parvularcula</taxon>
    </lineage>
</organism>
<dbReference type="KEGG" id="pbr:PB2503_13024"/>
<dbReference type="GO" id="GO:0016887">
    <property type="term" value="F:ATP hydrolysis activity"/>
    <property type="evidence" value="ECO:0007669"/>
    <property type="project" value="InterPro"/>
</dbReference>
<dbReference type="HOGENOM" id="CLU_034716_3_1_5"/>
<dbReference type="AlphaFoldDB" id="E0TG71"/>
<protein>
    <submittedName>
        <fullName evidence="3">Putative regulatory protein</fullName>
    </submittedName>
</protein>
<dbReference type="STRING" id="314260.PB2503_13024"/>
<dbReference type="InterPro" id="IPR011703">
    <property type="entry name" value="ATPase_AAA-3"/>
</dbReference>
<dbReference type="eggNOG" id="COG0714">
    <property type="taxonomic scope" value="Bacteria"/>
</dbReference>
<gene>
    <name evidence="3" type="ordered locus">PB2503_13024</name>
</gene>
<dbReference type="Gene3D" id="3.40.50.300">
    <property type="entry name" value="P-loop containing nucleotide triphosphate hydrolases"/>
    <property type="match status" value="1"/>
</dbReference>
<feature type="domain" description="ATPase AAA-3" evidence="1">
    <location>
        <begin position="124"/>
        <end position="257"/>
    </location>
</feature>
<evidence type="ECO:0000313" key="4">
    <source>
        <dbReference type="Proteomes" id="UP000001302"/>
    </source>
</evidence>
<dbReference type="Proteomes" id="UP000001302">
    <property type="component" value="Chromosome"/>
</dbReference>
<name>E0TG71_PARBH</name>